<dbReference type="PANTHER" id="PTHR38792">
    <property type="entry name" value="BNR/ASP-BOX REPEAT DOMAIN PROTEIN (AFU_ORTHOLOGUE AFUA_7G06430)-RELATED"/>
    <property type="match status" value="1"/>
</dbReference>
<keyword evidence="1" id="KW-0378">Hydrolase</keyword>
<reference evidence="1" key="1">
    <citation type="journal article" date="2023" name="Mol. Phylogenet. Evol.">
        <title>Genome-scale phylogeny and comparative genomics of the fungal order Sordariales.</title>
        <authorList>
            <person name="Hensen N."/>
            <person name="Bonometti L."/>
            <person name="Westerberg I."/>
            <person name="Brannstrom I.O."/>
            <person name="Guillou S."/>
            <person name="Cros-Aarteil S."/>
            <person name="Calhoun S."/>
            <person name="Haridas S."/>
            <person name="Kuo A."/>
            <person name="Mondo S."/>
            <person name="Pangilinan J."/>
            <person name="Riley R."/>
            <person name="LaButti K."/>
            <person name="Andreopoulos B."/>
            <person name="Lipzen A."/>
            <person name="Chen C."/>
            <person name="Yan M."/>
            <person name="Daum C."/>
            <person name="Ng V."/>
            <person name="Clum A."/>
            <person name="Steindorff A."/>
            <person name="Ohm R.A."/>
            <person name="Martin F."/>
            <person name="Silar P."/>
            <person name="Natvig D.O."/>
            <person name="Lalanne C."/>
            <person name="Gautier V."/>
            <person name="Ament-Velasquez S.L."/>
            <person name="Kruys A."/>
            <person name="Hutchinson M.I."/>
            <person name="Powell A.J."/>
            <person name="Barry K."/>
            <person name="Miller A.N."/>
            <person name="Grigoriev I.V."/>
            <person name="Debuchy R."/>
            <person name="Gladieux P."/>
            <person name="Hiltunen Thoren M."/>
            <person name="Johannesson H."/>
        </authorList>
    </citation>
    <scope>NUCLEOTIDE SEQUENCE</scope>
    <source>
        <strain evidence="1">CBS 118394</strain>
    </source>
</reference>
<accession>A0AAE0IAW8</accession>
<dbReference type="CDD" id="cd15482">
    <property type="entry name" value="Sialidase_non-viral"/>
    <property type="match status" value="1"/>
</dbReference>
<sequence length="409" mass="44227">MAVATIATNLLGIVSTNLGLRDNNIEDDTTNNANTDPAPRSKFKFHIAPHEHFVHPLPGTYPRLCRLADGSILFGFTSFGEHGERILTTARSIDGGKSFTPHGEVTRRYATKSDCDNLFLLQLPPDGDESPTILAAFRNHDVDPNTKSPTYFRITVCQSTDAGRSWTYLSQAYESTPAGAGPGGNNPGGNNSGGGGAWEPFLRLCRVRPGEIQLFFSLELNAQDQDTVLVVSRDRGRTWSEGVHVTGAGEQQRDGMVGIAETIDDLGRDALVLVLETTRGEDGTKMAVEALLSYDDGETWGWRQTVYMPQEGARNAGAPQVASFADGELAVVFMTDEDSAAGGTVWPRGAKVKVLFGSRPSNGRIFWHEDGVPGGADDNFWPGVMRADENKVLVVYENGGIIKGRLIAK</sequence>
<dbReference type="InterPro" id="IPR036278">
    <property type="entry name" value="Sialidase_sf"/>
</dbReference>
<dbReference type="GO" id="GO:0016787">
    <property type="term" value="F:hydrolase activity"/>
    <property type="evidence" value="ECO:0007669"/>
    <property type="project" value="UniProtKB-KW"/>
</dbReference>
<dbReference type="SUPFAM" id="SSF50939">
    <property type="entry name" value="Sialidases"/>
    <property type="match status" value="1"/>
</dbReference>
<evidence type="ECO:0000313" key="1">
    <source>
        <dbReference type="EMBL" id="KAK3321715.1"/>
    </source>
</evidence>
<keyword evidence="2" id="KW-1185">Reference proteome</keyword>
<reference evidence="1" key="2">
    <citation type="submission" date="2023-06" db="EMBL/GenBank/DDBJ databases">
        <authorList>
            <consortium name="Lawrence Berkeley National Laboratory"/>
            <person name="Haridas S."/>
            <person name="Hensen N."/>
            <person name="Bonometti L."/>
            <person name="Westerberg I."/>
            <person name="Brannstrom I.O."/>
            <person name="Guillou S."/>
            <person name="Cros-Aarteil S."/>
            <person name="Calhoun S."/>
            <person name="Kuo A."/>
            <person name="Mondo S."/>
            <person name="Pangilinan J."/>
            <person name="Riley R."/>
            <person name="Labutti K."/>
            <person name="Andreopoulos B."/>
            <person name="Lipzen A."/>
            <person name="Chen C."/>
            <person name="Yanf M."/>
            <person name="Daum C."/>
            <person name="Ng V."/>
            <person name="Clum A."/>
            <person name="Steindorff A."/>
            <person name="Ohm R."/>
            <person name="Martin F."/>
            <person name="Silar P."/>
            <person name="Natvig D."/>
            <person name="Lalanne C."/>
            <person name="Gautier V."/>
            <person name="Ament-Velasquez S.L."/>
            <person name="Kruys A."/>
            <person name="Hutchinson M.I."/>
            <person name="Powell A.J."/>
            <person name="Barry K."/>
            <person name="Miller A.N."/>
            <person name="Grigoriev I.V."/>
            <person name="Debuchy R."/>
            <person name="Gladieux P."/>
            <person name="Thoren M.H."/>
            <person name="Johannesson H."/>
        </authorList>
    </citation>
    <scope>NUCLEOTIDE SEQUENCE</scope>
    <source>
        <strain evidence="1">CBS 118394</strain>
    </source>
</reference>
<gene>
    <name evidence="1" type="ORF">B0H66DRAFT_474158</name>
</gene>
<dbReference type="AlphaFoldDB" id="A0AAE0IAW8"/>
<protein>
    <submittedName>
        <fullName evidence="1">Glycoside hydrolase family 93 protein</fullName>
    </submittedName>
</protein>
<name>A0AAE0IAW8_9PEZI</name>
<dbReference type="Gene3D" id="2.120.10.10">
    <property type="match status" value="1"/>
</dbReference>
<organism evidence="1 2">
    <name type="scientific">Apodospora peruviana</name>
    <dbReference type="NCBI Taxonomy" id="516989"/>
    <lineage>
        <taxon>Eukaryota</taxon>
        <taxon>Fungi</taxon>
        <taxon>Dikarya</taxon>
        <taxon>Ascomycota</taxon>
        <taxon>Pezizomycotina</taxon>
        <taxon>Sordariomycetes</taxon>
        <taxon>Sordariomycetidae</taxon>
        <taxon>Sordariales</taxon>
        <taxon>Lasiosphaeriaceae</taxon>
        <taxon>Apodospora</taxon>
    </lineage>
</organism>
<proteinExistence type="predicted"/>
<dbReference type="Proteomes" id="UP001283341">
    <property type="component" value="Unassembled WGS sequence"/>
</dbReference>
<dbReference type="EMBL" id="JAUEDM010000003">
    <property type="protein sequence ID" value="KAK3321715.1"/>
    <property type="molecule type" value="Genomic_DNA"/>
</dbReference>
<evidence type="ECO:0000313" key="2">
    <source>
        <dbReference type="Proteomes" id="UP001283341"/>
    </source>
</evidence>
<comment type="caution">
    <text evidence="1">The sequence shown here is derived from an EMBL/GenBank/DDBJ whole genome shotgun (WGS) entry which is preliminary data.</text>
</comment>
<dbReference type="PANTHER" id="PTHR38792:SF3">
    <property type="entry name" value="BNR_ASP-BOX REPEAT DOMAIN PROTEIN (AFU_ORTHOLOGUE AFUA_7G06430)-RELATED"/>
    <property type="match status" value="1"/>
</dbReference>